<keyword evidence="1" id="KW-0812">Transmembrane</keyword>
<protein>
    <submittedName>
        <fullName evidence="2">Uncharacterized protein</fullName>
    </submittedName>
</protein>
<keyword evidence="3" id="KW-1185">Reference proteome</keyword>
<dbReference type="OrthoDB" id="4292053at2"/>
<dbReference type="AlphaFoldDB" id="A0A5J6GAX3"/>
<dbReference type="Proteomes" id="UP000325529">
    <property type="component" value="Chromosome"/>
</dbReference>
<keyword evidence="1" id="KW-1133">Transmembrane helix</keyword>
<dbReference type="KEGG" id="ska:CP970_15645"/>
<sequence>MRTTIDALRARTDGTVVVACVCLLLVLLHGSATLLTAFTARAGLSVAPSALGVPFALPGLRATPLGATDWSWQLCEDFAALLLIAVAAARMRRHLRKRPVAGKGRRLLAGWTALIAGAGAAGVWRGMVAARMVEAGIWGWLGLALAGALFGALWGLALGWLPGAAAAFSGSLQRHGARDGIPTGDGNNPSTR</sequence>
<evidence type="ECO:0000313" key="3">
    <source>
        <dbReference type="Proteomes" id="UP000325529"/>
    </source>
</evidence>
<reference evidence="2 3" key="1">
    <citation type="submission" date="2017-09" db="EMBL/GenBank/DDBJ databases">
        <authorList>
            <person name="Lee N."/>
            <person name="Cho B.-K."/>
        </authorList>
    </citation>
    <scope>NUCLEOTIDE SEQUENCE [LARGE SCALE GENOMIC DNA]</scope>
    <source>
        <strain evidence="2 3">ATCC 12853</strain>
    </source>
</reference>
<gene>
    <name evidence="2" type="ORF">CP970_15645</name>
</gene>
<accession>A0A5J6GAX3</accession>
<evidence type="ECO:0000256" key="1">
    <source>
        <dbReference type="SAM" id="Phobius"/>
    </source>
</evidence>
<evidence type="ECO:0000313" key="2">
    <source>
        <dbReference type="EMBL" id="QEU92147.1"/>
    </source>
</evidence>
<feature type="transmembrane region" description="Helical" evidence="1">
    <location>
        <begin position="137"/>
        <end position="161"/>
    </location>
</feature>
<feature type="transmembrane region" description="Helical" evidence="1">
    <location>
        <begin position="108"/>
        <end position="125"/>
    </location>
</feature>
<keyword evidence="1" id="KW-0472">Membrane</keyword>
<name>A0A5J6GAX3_STRKN</name>
<dbReference type="RefSeq" id="WP_055546384.1">
    <property type="nucleotide sequence ID" value="NZ_CP023699.1"/>
</dbReference>
<feature type="transmembrane region" description="Helical" evidence="1">
    <location>
        <begin position="70"/>
        <end position="88"/>
    </location>
</feature>
<organism evidence="2 3">
    <name type="scientific">Streptomyces kanamyceticus</name>
    <dbReference type="NCBI Taxonomy" id="1967"/>
    <lineage>
        <taxon>Bacteria</taxon>
        <taxon>Bacillati</taxon>
        <taxon>Actinomycetota</taxon>
        <taxon>Actinomycetes</taxon>
        <taxon>Kitasatosporales</taxon>
        <taxon>Streptomycetaceae</taxon>
        <taxon>Streptomyces</taxon>
    </lineage>
</organism>
<dbReference type="EMBL" id="CP023699">
    <property type="protein sequence ID" value="QEU92147.1"/>
    <property type="molecule type" value="Genomic_DNA"/>
</dbReference>
<proteinExistence type="predicted"/>